<dbReference type="EMBL" id="HBIN01009620">
    <property type="protein sequence ID" value="CAE0436922.1"/>
    <property type="molecule type" value="Transcribed_RNA"/>
</dbReference>
<dbReference type="AlphaFoldDB" id="A0A7S3LQX3"/>
<dbReference type="Pfam" id="PF01370">
    <property type="entry name" value="Epimerase"/>
    <property type="match status" value="1"/>
</dbReference>
<keyword evidence="1" id="KW-0732">Signal</keyword>
<gene>
    <name evidence="3" type="ORF">ASTO00021_LOCUS7168</name>
</gene>
<sequence>MNIPAWPVVLSIIFLWWTQRAPRFDWAPKAPEVYPKCPKDTTSQTLLFGGTSMLGRYIVDTWTSGDKGNCLINYGRKVCPKCDISIQGDVRDAAHIKRVFEHYNIDTVVTSIKPALEGTHWREFMEINVAATIEITKLAKAAGVQNFIHVSSIAASSHYKPAFMEDENSPQPLYTEYEAAYDLSKRLGEDFVLGSHEEGKFNTIALRVSRR</sequence>
<dbReference type="PANTHER" id="PTHR12126:SF11">
    <property type="entry name" value="NADH DEHYDROGENASE [UBIQUINONE] 1 ALPHA SUBCOMPLEX SUBUNIT 9, MITOCHONDRIAL"/>
    <property type="match status" value="1"/>
</dbReference>
<accession>A0A7S3LQX3</accession>
<dbReference type="Gene3D" id="3.40.50.720">
    <property type="entry name" value="NAD(P)-binding Rossmann-like Domain"/>
    <property type="match status" value="1"/>
</dbReference>
<dbReference type="PANTHER" id="PTHR12126">
    <property type="entry name" value="NADH-UBIQUINONE OXIDOREDUCTASE 39 KDA SUBUNIT-RELATED"/>
    <property type="match status" value="1"/>
</dbReference>
<name>A0A7S3LQX3_9STRA</name>
<evidence type="ECO:0000259" key="2">
    <source>
        <dbReference type="Pfam" id="PF01370"/>
    </source>
</evidence>
<dbReference type="InterPro" id="IPR036291">
    <property type="entry name" value="NAD(P)-bd_dom_sf"/>
</dbReference>
<protein>
    <recommendedName>
        <fullName evidence="2">NAD-dependent epimerase/dehydratase domain-containing protein</fullName>
    </recommendedName>
</protein>
<dbReference type="InterPro" id="IPR051207">
    <property type="entry name" value="ComplexI_NDUFA9_subunit"/>
</dbReference>
<proteinExistence type="predicted"/>
<evidence type="ECO:0000313" key="3">
    <source>
        <dbReference type="EMBL" id="CAE0436922.1"/>
    </source>
</evidence>
<organism evidence="3">
    <name type="scientific">Aplanochytrium stocchinoi</name>
    <dbReference type="NCBI Taxonomy" id="215587"/>
    <lineage>
        <taxon>Eukaryota</taxon>
        <taxon>Sar</taxon>
        <taxon>Stramenopiles</taxon>
        <taxon>Bigyra</taxon>
        <taxon>Labyrinthulomycetes</taxon>
        <taxon>Thraustochytrida</taxon>
        <taxon>Thraustochytriidae</taxon>
        <taxon>Aplanochytrium</taxon>
    </lineage>
</organism>
<evidence type="ECO:0000256" key="1">
    <source>
        <dbReference type="SAM" id="SignalP"/>
    </source>
</evidence>
<feature type="signal peptide" evidence="1">
    <location>
        <begin position="1"/>
        <end position="23"/>
    </location>
</feature>
<feature type="chain" id="PRO_5030504486" description="NAD-dependent epimerase/dehydratase domain-containing protein" evidence="1">
    <location>
        <begin position="24"/>
        <end position="211"/>
    </location>
</feature>
<dbReference type="GO" id="GO:0044877">
    <property type="term" value="F:protein-containing complex binding"/>
    <property type="evidence" value="ECO:0007669"/>
    <property type="project" value="TreeGrafter"/>
</dbReference>
<dbReference type="InterPro" id="IPR001509">
    <property type="entry name" value="Epimerase_deHydtase"/>
</dbReference>
<dbReference type="SUPFAM" id="SSF51735">
    <property type="entry name" value="NAD(P)-binding Rossmann-fold domains"/>
    <property type="match status" value="1"/>
</dbReference>
<reference evidence="3" key="1">
    <citation type="submission" date="2021-01" db="EMBL/GenBank/DDBJ databases">
        <authorList>
            <person name="Corre E."/>
            <person name="Pelletier E."/>
            <person name="Niang G."/>
            <person name="Scheremetjew M."/>
            <person name="Finn R."/>
            <person name="Kale V."/>
            <person name="Holt S."/>
            <person name="Cochrane G."/>
            <person name="Meng A."/>
            <person name="Brown T."/>
            <person name="Cohen L."/>
        </authorList>
    </citation>
    <scope>NUCLEOTIDE SEQUENCE</scope>
    <source>
        <strain evidence="3">GSBS06</strain>
    </source>
</reference>
<feature type="domain" description="NAD-dependent epimerase/dehydratase" evidence="2">
    <location>
        <begin position="46"/>
        <end position="209"/>
    </location>
</feature>